<accession>A0A1B9DYW9</accession>
<comment type="caution">
    <text evidence="2">The sequence shown here is derived from an EMBL/GenBank/DDBJ whole genome shotgun (WGS) entry which is preliminary data.</text>
</comment>
<feature type="signal peptide" evidence="1">
    <location>
        <begin position="1"/>
        <end position="21"/>
    </location>
</feature>
<dbReference type="InterPro" id="IPR019861">
    <property type="entry name" value="PorP/SprF_Bacteroidetes"/>
</dbReference>
<evidence type="ECO:0000313" key="4">
    <source>
        <dbReference type="Proteomes" id="UP000093226"/>
    </source>
</evidence>
<dbReference type="RefSeq" id="WP_066323464.1">
    <property type="nucleotide sequence ID" value="NZ_BJVF01000003.1"/>
</dbReference>
<evidence type="ECO:0000313" key="2">
    <source>
        <dbReference type="EMBL" id="OCB74895.1"/>
    </source>
</evidence>
<dbReference type="Proteomes" id="UP000182367">
    <property type="component" value="Unassembled WGS sequence"/>
</dbReference>
<proteinExistence type="predicted"/>
<evidence type="ECO:0000313" key="5">
    <source>
        <dbReference type="Proteomes" id="UP000182367"/>
    </source>
</evidence>
<dbReference type="AlphaFoldDB" id="A0A1B9DYW9"/>
<sequence length="304" mass="34213">MKRILILNIMLLIGLMSYGQQEPQYTQYMYNPTVVNPAYAGSKGFTSIYGLYRTQWVGLDGAPKTVNVSMNKPIEGSKLGYGVSVLNDNIGVSDDTQISVDLAYTLFLSNDSRLAFGLKASGNLLNVDYNKLNQYNPGEQVLQNNITNLFSPNVGVGLYYYNNTSYFGASVPMLFDTEKYDDVNRAQINQRYHMYFMGGKVFDLSYNLKFKPAFISKVVAGAPLQLDLSANFMFSDKFVIGAAYRWSASVSMLAGFQLSDNLFVGYGYDTETTRLSNYNSGSHELFLQFDLFRKHSRIATPRFF</sequence>
<keyword evidence="1" id="KW-0732">Signal</keyword>
<evidence type="ECO:0000256" key="1">
    <source>
        <dbReference type="SAM" id="SignalP"/>
    </source>
</evidence>
<dbReference type="STRING" id="551990.SAMN05192550_2202"/>
<reference evidence="3 5" key="3">
    <citation type="submission" date="2016-10" db="EMBL/GenBank/DDBJ databases">
        <authorList>
            <person name="Varghese N."/>
            <person name="Submissions S."/>
        </authorList>
    </citation>
    <scope>NUCLEOTIDE SEQUENCE [LARGE SCALE GENOMIC DNA]</scope>
    <source>
        <strain evidence="3 5">Gm-149</strain>
    </source>
</reference>
<reference evidence="2" key="2">
    <citation type="submission" date="2016-03" db="EMBL/GenBank/DDBJ databases">
        <authorList>
            <person name="Ploux O."/>
        </authorList>
    </citation>
    <scope>NUCLEOTIDE SEQUENCE</scope>
    <source>
        <strain evidence="2">NBRC 105008</strain>
    </source>
</reference>
<dbReference type="Pfam" id="PF11751">
    <property type="entry name" value="PorP_SprF"/>
    <property type="match status" value="1"/>
</dbReference>
<protein>
    <submittedName>
        <fullName evidence="3">Type IX secretion system membrane protein, PorP/SprF family</fullName>
    </submittedName>
</protein>
<dbReference type="EMBL" id="LVEO01000001">
    <property type="protein sequence ID" value="OCB74895.1"/>
    <property type="molecule type" value="Genomic_DNA"/>
</dbReference>
<organism evidence="2 4">
    <name type="scientific">Flavobacterium glycines</name>
    <dbReference type="NCBI Taxonomy" id="551990"/>
    <lineage>
        <taxon>Bacteria</taxon>
        <taxon>Pseudomonadati</taxon>
        <taxon>Bacteroidota</taxon>
        <taxon>Flavobacteriia</taxon>
        <taxon>Flavobacteriales</taxon>
        <taxon>Flavobacteriaceae</taxon>
        <taxon>Flavobacterium</taxon>
    </lineage>
</organism>
<keyword evidence="5" id="KW-1185">Reference proteome</keyword>
<gene>
    <name evidence="2" type="ORF">FBGL_00010</name>
    <name evidence="3" type="ORF">SAMN05192550_2202</name>
</gene>
<dbReference type="EMBL" id="FNEO01000003">
    <property type="protein sequence ID" value="SDJ47773.1"/>
    <property type="molecule type" value="Genomic_DNA"/>
</dbReference>
<feature type="chain" id="PRO_5008624944" evidence="1">
    <location>
        <begin position="22"/>
        <end position="304"/>
    </location>
</feature>
<name>A0A1B9DYW9_9FLAO</name>
<dbReference type="OrthoDB" id="1114455at2"/>
<dbReference type="NCBIfam" id="TIGR03519">
    <property type="entry name" value="T9SS_PorP_fam"/>
    <property type="match status" value="1"/>
</dbReference>
<dbReference type="Proteomes" id="UP000093226">
    <property type="component" value="Unassembled WGS sequence"/>
</dbReference>
<reference evidence="4" key="1">
    <citation type="submission" date="2016-03" db="EMBL/GenBank/DDBJ databases">
        <title>Draft genome sequence of Paenibacillus glacialis DSM 22343.</title>
        <authorList>
            <person name="Shin S.-K."/>
            <person name="Yi H."/>
        </authorList>
    </citation>
    <scope>NUCLEOTIDE SEQUENCE [LARGE SCALE GENOMIC DNA]</scope>
    <source>
        <strain evidence="4">NBRC 105008</strain>
    </source>
</reference>
<evidence type="ECO:0000313" key="3">
    <source>
        <dbReference type="EMBL" id="SDJ47773.1"/>
    </source>
</evidence>